<evidence type="ECO:0000256" key="6">
    <source>
        <dbReference type="ARBA" id="ARBA00023004"/>
    </source>
</evidence>
<feature type="binding site" evidence="10">
    <location>
        <position position="50"/>
    </location>
    <ligand>
        <name>[4Fe-4S] cluster</name>
        <dbReference type="ChEBI" id="CHEBI:49883"/>
        <note>4Fe-4S-S-AdoMet</note>
    </ligand>
</feature>
<dbReference type="PANTHER" id="PTHR43076:SF15">
    <property type="entry name" value="7,8-DIDEMETHYL-8-HYDROXY-5-DEAZARIBOFLAVIN SYNTHASE"/>
    <property type="match status" value="1"/>
</dbReference>
<evidence type="ECO:0000256" key="10">
    <source>
        <dbReference type="HAMAP-Rule" id="MF_01611"/>
    </source>
</evidence>
<evidence type="ECO:0000256" key="2">
    <source>
        <dbReference type="ARBA" id="ARBA00012126"/>
    </source>
</evidence>
<evidence type="ECO:0000313" key="13">
    <source>
        <dbReference type="Proteomes" id="UP001166304"/>
    </source>
</evidence>
<dbReference type="AlphaFoldDB" id="A0AA41FXH6"/>
<dbReference type="RefSeq" id="WP_162412546.1">
    <property type="nucleotide sequence ID" value="NZ_JAHQXE010000001.1"/>
</dbReference>
<organism evidence="12 13">
    <name type="scientific">Haloarcula salina</name>
    <dbReference type="NCBI Taxonomy" id="1429914"/>
    <lineage>
        <taxon>Archaea</taxon>
        <taxon>Methanobacteriati</taxon>
        <taxon>Methanobacteriota</taxon>
        <taxon>Stenosarchaea group</taxon>
        <taxon>Halobacteria</taxon>
        <taxon>Halobacteriales</taxon>
        <taxon>Haloarculaceae</taxon>
        <taxon>Haloarcula</taxon>
    </lineage>
</organism>
<dbReference type="SFLD" id="SFLDG01064">
    <property type="entry name" value="F420__menaquinone_cofactor_bio"/>
    <property type="match status" value="1"/>
</dbReference>
<dbReference type="InterPro" id="IPR013785">
    <property type="entry name" value="Aldolase_TIM"/>
</dbReference>
<name>A0AA41FXH6_9EURY</name>
<dbReference type="Pfam" id="PF04055">
    <property type="entry name" value="Radical_SAM"/>
    <property type="match status" value="1"/>
</dbReference>
<dbReference type="GO" id="GO:0005506">
    <property type="term" value="F:iron ion binding"/>
    <property type="evidence" value="ECO:0007669"/>
    <property type="project" value="UniProtKB-UniRule"/>
</dbReference>
<dbReference type="InterPro" id="IPR034405">
    <property type="entry name" value="F420"/>
</dbReference>
<evidence type="ECO:0000256" key="4">
    <source>
        <dbReference type="ARBA" id="ARBA00022691"/>
    </source>
</evidence>
<dbReference type="PANTHER" id="PTHR43076">
    <property type="entry name" value="FO SYNTHASE (COFH)"/>
    <property type="match status" value="1"/>
</dbReference>
<keyword evidence="4 10" id="KW-0949">S-adenosyl-L-methionine</keyword>
<protein>
    <recommendedName>
        <fullName evidence="2 10">7,8-didemethyl-8-hydroxy-5-deazariboflavin synthase</fullName>
        <ecNumber evidence="2 10">4.3.1.32</ecNumber>
    </recommendedName>
    <alternativeName>
        <fullName evidence="10">FO synthase subunit 1</fullName>
    </alternativeName>
</protein>
<dbReference type="SFLD" id="SFLDG01388">
    <property type="entry name" value="7_8-didemethyl-8-hydroxy-5-dea"/>
    <property type="match status" value="1"/>
</dbReference>
<dbReference type="GO" id="GO:0051539">
    <property type="term" value="F:4 iron, 4 sulfur cluster binding"/>
    <property type="evidence" value="ECO:0007669"/>
    <property type="project" value="UniProtKB-KW"/>
</dbReference>
<dbReference type="GO" id="GO:0016765">
    <property type="term" value="F:transferase activity, transferring alkyl or aryl (other than methyl) groups"/>
    <property type="evidence" value="ECO:0007669"/>
    <property type="project" value="InterPro"/>
</dbReference>
<comment type="caution">
    <text evidence="12">The sequence shown here is derived from an EMBL/GenBank/DDBJ whole genome shotgun (WGS) entry which is preliminary data.</text>
</comment>
<gene>
    <name evidence="10 12" type="primary">cofG</name>
    <name evidence="12" type="ORF">KTS37_01560</name>
</gene>
<dbReference type="EMBL" id="JAHQXE010000001">
    <property type="protein sequence ID" value="MBV0900463.1"/>
    <property type="molecule type" value="Genomic_DNA"/>
</dbReference>
<comment type="subunit">
    <text evidence="10">The FO synthase complex consists of two subunits, CofG and CofH.</text>
</comment>
<evidence type="ECO:0000259" key="11">
    <source>
        <dbReference type="PROSITE" id="PS51918"/>
    </source>
</evidence>
<evidence type="ECO:0000256" key="8">
    <source>
        <dbReference type="ARBA" id="ARBA00023239"/>
    </source>
</evidence>
<dbReference type="InterPro" id="IPR019939">
    <property type="entry name" value="CofG_family"/>
</dbReference>
<keyword evidence="8 10" id="KW-0456">Lyase</keyword>
<evidence type="ECO:0000256" key="1">
    <source>
        <dbReference type="ARBA" id="ARBA00004712"/>
    </source>
</evidence>
<dbReference type="NCBIfam" id="TIGR03550">
    <property type="entry name" value="F420_cofG"/>
    <property type="match status" value="1"/>
</dbReference>
<evidence type="ECO:0000256" key="5">
    <source>
        <dbReference type="ARBA" id="ARBA00022723"/>
    </source>
</evidence>
<dbReference type="EC" id="4.3.1.32" evidence="2 10"/>
<evidence type="ECO:0000256" key="3">
    <source>
        <dbReference type="ARBA" id="ARBA00022485"/>
    </source>
</evidence>
<evidence type="ECO:0000256" key="9">
    <source>
        <dbReference type="ARBA" id="ARBA00048974"/>
    </source>
</evidence>
<dbReference type="InterPro" id="IPR006638">
    <property type="entry name" value="Elp3/MiaA/NifB-like_rSAM"/>
</dbReference>
<comment type="similarity">
    <text evidence="10">Belongs to the radical SAM superfamily. CofG family.</text>
</comment>
<evidence type="ECO:0000256" key="7">
    <source>
        <dbReference type="ARBA" id="ARBA00023014"/>
    </source>
</evidence>
<keyword evidence="7 10" id="KW-0411">Iron-sulfur</keyword>
<evidence type="ECO:0000313" key="12">
    <source>
        <dbReference type="EMBL" id="MBV0900463.1"/>
    </source>
</evidence>
<comment type="function">
    <text evidence="10">Catalyzes the radical-mediated synthesis of 7,8-didemethyl-8-hydroxy-5-deazariboflavin (FO) from 5-amino-5-(4-hydroxybenzyl)-6-(D-ribitylimino)-5,6-dihydrouracil.</text>
</comment>
<dbReference type="GO" id="GO:0044689">
    <property type="term" value="F:7,8-didemethyl-8-hydroxy-5-deazariboflavin synthase activity"/>
    <property type="evidence" value="ECO:0007669"/>
    <property type="project" value="UniProtKB-EC"/>
</dbReference>
<comment type="catalytic activity">
    <reaction evidence="9 10">
        <text>5-amino-5-(4-hydroxybenzyl)-6-(D-ribitylimino)-5,6-dihydrouracil + S-adenosyl-L-methionine = 7,8-didemethyl-8-hydroxy-5-deazariboflavin + 5'-deoxyadenosine + L-methionine + NH4(+) + H(+)</text>
        <dbReference type="Rhea" id="RHEA:55204"/>
        <dbReference type="ChEBI" id="CHEBI:15378"/>
        <dbReference type="ChEBI" id="CHEBI:17319"/>
        <dbReference type="ChEBI" id="CHEBI:28938"/>
        <dbReference type="ChEBI" id="CHEBI:57844"/>
        <dbReference type="ChEBI" id="CHEBI:59789"/>
        <dbReference type="ChEBI" id="CHEBI:59904"/>
        <dbReference type="ChEBI" id="CHEBI:85936"/>
        <dbReference type="EC" id="4.3.1.32"/>
    </reaction>
</comment>
<dbReference type="Gene3D" id="3.20.20.70">
    <property type="entry name" value="Aldolase class I"/>
    <property type="match status" value="1"/>
</dbReference>
<dbReference type="SFLD" id="SFLDS00029">
    <property type="entry name" value="Radical_SAM"/>
    <property type="match status" value="1"/>
</dbReference>
<comment type="pathway">
    <text evidence="1 10">Cofactor biosynthesis; coenzyme F0 biosynthesis.</text>
</comment>
<dbReference type="HAMAP" id="MF_01611">
    <property type="entry name" value="FO_synth_sub1"/>
    <property type="match status" value="1"/>
</dbReference>
<sequence length="368" mass="40566">MIPGAEDYDIDLEIPDADVERALSVMPEDVSAAPELSYCRNVFLPLTTACRYTCTYCTYYDPPGQAELLSREEIRETCRRGADAGCTEALFTFGDDPDDRYTEIHDQLAEWGHDSIHEYLREACEIALDEGLLPHANPGDQTREQMAHVADLNASMGVMLETTTEVRAHGGPRSKTPGQRLNTLRVAGELGVPFTTGILVGIGEDWEHRAESLLAIREMHERYGHIQEVIVQPVVENERWTGGSPDLATMRRVTAMARATLPEAVSVQVPPNLAPARDLTDCGIDDLGGVSPVTVDHINPEYEWPALQELTAVADAADVPLRERLPVYERFVDDGWLSESIEVAIDADSAAGERFRAILERGENPVSA</sequence>
<dbReference type="PROSITE" id="PS51918">
    <property type="entry name" value="RADICAL_SAM"/>
    <property type="match status" value="1"/>
</dbReference>
<reference evidence="12" key="1">
    <citation type="submission" date="2021-06" db="EMBL/GenBank/DDBJ databases">
        <title>New haloarchaea isolates fom saline soil.</title>
        <authorList>
            <person name="Duran-Viseras A."/>
            <person name="Sanchez-Porro C.S."/>
            <person name="Ventosa A."/>
        </authorList>
    </citation>
    <scope>NUCLEOTIDE SEQUENCE</scope>
    <source>
        <strain evidence="12">JCM 18369</strain>
    </source>
</reference>
<keyword evidence="13" id="KW-1185">Reference proteome</keyword>
<dbReference type="InterPro" id="IPR007197">
    <property type="entry name" value="rSAM"/>
</dbReference>
<keyword evidence="3 10" id="KW-0004">4Fe-4S</keyword>
<comment type="cofactor">
    <cofactor evidence="10">
        <name>[4Fe-4S] cluster</name>
        <dbReference type="ChEBI" id="CHEBI:49883"/>
    </cofactor>
    <text evidence="10">Binds 1 [4Fe-4S] cluster. The cluster is coordinated with 3 cysteines and an exchangeable S-adenosyl-L-methionine.</text>
</comment>
<proteinExistence type="inferred from homology"/>
<dbReference type="SFLD" id="SFLDF00294">
    <property type="entry name" value="7_8-didemethyl-8-hydroxy-5-dea"/>
    <property type="match status" value="1"/>
</dbReference>
<feature type="binding site" evidence="10">
    <location>
        <position position="57"/>
    </location>
    <ligand>
        <name>[4Fe-4S] cluster</name>
        <dbReference type="ChEBI" id="CHEBI:49883"/>
        <note>4Fe-4S-S-AdoMet</note>
    </ligand>
</feature>
<feature type="binding site" evidence="10">
    <location>
        <position position="54"/>
    </location>
    <ligand>
        <name>[4Fe-4S] cluster</name>
        <dbReference type="ChEBI" id="CHEBI:49883"/>
        <note>4Fe-4S-S-AdoMet</note>
    </ligand>
</feature>
<dbReference type="SMART" id="SM00729">
    <property type="entry name" value="Elp3"/>
    <property type="match status" value="1"/>
</dbReference>
<dbReference type="CDD" id="cd01335">
    <property type="entry name" value="Radical_SAM"/>
    <property type="match status" value="1"/>
</dbReference>
<keyword evidence="6 10" id="KW-0408">Iron</keyword>
<feature type="domain" description="Radical SAM core" evidence="11">
    <location>
        <begin position="36"/>
        <end position="272"/>
    </location>
</feature>
<dbReference type="SUPFAM" id="SSF102114">
    <property type="entry name" value="Radical SAM enzymes"/>
    <property type="match status" value="1"/>
</dbReference>
<dbReference type="NCBIfam" id="NF004884">
    <property type="entry name" value="PRK06245.1"/>
    <property type="match status" value="1"/>
</dbReference>
<keyword evidence="5 10" id="KW-0479">Metal-binding</keyword>
<dbReference type="Proteomes" id="UP001166304">
    <property type="component" value="Unassembled WGS sequence"/>
</dbReference>
<accession>A0AA41FXH6</accession>
<dbReference type="InterPro" id="IPR058240">
    <property type="entry name" value="rSAM_sf"/>
</dbReference>